<proteinExistence type="predicted"/>
<keyword evidence="8" id="KW-1185">Reference proteome</keyword>
<dbReference type="Pfam" id="PF02574">
    <property type="entry name" value="S-methyl_trans"/>
    <property type="match status" value="1"/>
</dbReference>
<evidence type="ECO:0000313" key="8">
    <source>
        <dbReference type="Proteomes" id="UP000320762"/>
    </source>
</evidence>
<comment type="caution">
    <text evidence="7">The sequence shown here is derived from an EMBL/GenBank/DDBJ whole genome shotgun (WGS) entry which is preliminary data.</text>
</comment>
<dbReference type="SUPFAM" id="SSF82282">
    <property type="entry name" value="Homocysteine S-methyltransferase"/>
    <property type="match status" value="1"/>
</dbReference>
<dbReference type="Proteomes" id="UP000320762">
    <property type="component" value="Unassembled WGS sequence"/>
</dbReference>
<feature type="binding site" evidence="5">
    <location>
        <position position="364"/>
    </location>
    <ligand>
        <name>Zn(2+)</name>
        <dbReference type="ChEBI" id="CHEBI:29105"/>
    </ligand>
</feature>
<evidence type="ECO:0000256" key="4">
    <source>
        <dbReference type="ARBA" id="ARBA00022833"/>
    </source>
</evidence>
<dbReference type="InterPro" id="IPR051486">
    <property type="entry name" value="Hcy_S-methyltransferase"/>
</dbReference>
<evidence type="ECO:0000259" key="6">
    <source>
        <dbReference type="PROSITE" id="PS50970"/>
    </source>
</evidence>
<organism evidence="7 8">
    <name type="scientific">Schizophyllum amplum</name>
    <dbReference type="NCBI Taxonomy" id="97359"/>
    <lineage>
        <taxon>Eukaryota</taxon>
        <taxon>Fungi</taxon>
        <taxon>Dikarya</taxon>
        <taxon>Basidiomycota</taxon>
        <taxon>Agaricomycotina</taxon>
        <taxon>Agaricomycetes</taxon>
        <taxon>Agaricomycetidae</taxon>
        <taxon>Agaricales</taxon>
        <taxon>Schizophyllaceae</taxon>
        <taxon>Schizophyllum</taxon>
    </lineage>
</organism>
<dbReference type="InterPro" id="IPR003726">
    <property type="entry name" value="HCY_dom"/>
</dbReference>
<reference evidence="7 8" key="1">
    <citation type="journal article" date="2019" name="New Phytol.">
        <title>Comparative genomics reveals unique wood-decay strategies and fruiting body development in the Schizophyllaceae.</title>
        <authorList>
            <person name="Almasi E."/>
            <person name="Sahu N."/>
            <person name="Krizsan K."/>
            <person name="Balint B."/>
            <person name="Kovacs G.M."/>
            <person name="Kiss B."/>
            <person name="Cseklye J."/>
            <person name="Drula E."/>
            <person name="Henrissat B."/>
            <person name="Nagy I."/>
            <person name="Chovatia M."/>
            <person name="Adam C."/>
            <person name="LaButti K."/>
            <person name="Lipzen A."/>
            <person name="Riley R."/>
            <person name="Grigoriev I.V."/>
            <person name="Nagy L.G."/>
        </authorList>
    </citation>
    <scope>NUCLEOTIDE SEQUENCE [LARGE SCALE GENOMIC DNA]</scope>
    <source>
        <strain evidence="7 8">NL-1724</strain>
    </source>
</reference>
<sequence>MFNIPAGTSYLVLDGGLGTTLEDVFHVDVSHTELWSAQPILEDPQIIVDAHLAFLRAGADLLSTATYQCSYRTFERAGYSKADACTAMTRAVRLADEARRKYCEESGKTPSDIKIALSLGPFGASLSPAQEYDGCYPPPFGPKAYSAVDANNNAFPAGSAGDEAESLAVQALVDFHLERLRVFSGDHDAWRAIDVIAFETVPLLREIKALRIAMTRLRSELRAPEGNPWWLSVVFPQGQFPEKRRDQSNAAREVTEVVHAVFAAFSISGDEMDVPDGVGVNCTDIAHYPALVATMASEISATCSERPVRPWLVLYPNGGDVYDPVSRTWKEGTGKGDTWADKLVDAGTQAVGAGVWGGLVLGGCCRCGPDEIRQLAQERASSTG</sequence>
<dbReference type="Gene3D" id="3.20.20.330">
    <property type="entry name" value="Homocysteine-binding-like domain"/>
    <property type="match status" value="1"/>
</dbReference>
<accession>A0A550CZG6</accession>
<evidence type="ECO:0000256" key="3">
    <source>
        <dbReference type="ARBA" id="ARBA00022723"/>
    </source>
</evidence>
<dbReference type="STRING" id="97359.A0A550CZG6"/>
<dbReference type="GO" id="GO:0008898">
    <property type="term" value="F:S-adenosylmethionine-homocysteine S-methyltransferase activity"/>
    <property type="evidence" value="ECO:0007669"/>
    <property type="project" value="TreeGrafter"/>
</dbReference>
<dbReference type="OrthoDB" id="261426at2759"/>
<dbReference type="PANTHER" id="PTHR46015:SF1">
    <property type="entry name" value="HOMOCYSTEINE S-METHYLTRANSFERASE-LIKE ISOFORM 1"/>
    <property type="match status" value="1"/>
</dbReference>
<dbReference type="GO" id="GO:0009086">
    <property type="term" value="P:methionine biosynthetic process"/>
    <property type="evidence" value="ECO:0007669"/>
    <property type="project" value="InterPro"/>
</dbReference>
<keyword evidence="4 5" id="KW-0862">Zinc</keyword>
<evidence type="ECO:0000313" key="7">
    <source>
        <dbReference type="EMBL" id="TRM70184.1"/>
    </source>
</evidence>
<dbReference type="GO" id="GO:0008270">
    <property type="term" value="F:zinc ion binding"/>
    <property type="evidence" value="ECO:0007669"/>
    <property type="project" value="InterPro"/>
</dbReference>
<dbReference type="EMBL" id="VDMD01000001">
    <property type="protein sequence ID" value="TRM70184.1"/>
    <property type="molecule type" value="Genomic_DNA"/>
</dbReference>
<evidence type="ECO:0000256" key="5">
    <source>
        <dbReference type="PROSITE-ProRule" id="PRU00333"/>
    </source>
</evidence>
<feature type="binding site" evidence="5">
    <location>
        <position position="282"/>
    </location>
    <ligand>
        <name>Zn(2+)</name>
        <dbReference type="ChEBI" id="CHEBI:29105"/>
    </ligand>
</feature>
<dbReference type="PROSITE" id="PS50970">
    <property type="entry name" value="HCY"/>
    <property type="match status" value="1"/>
</dbReference>
<dbReference type="PIRSF" id="PIRSF037505">
    <property type="entry name" value="Betaine_HMT"/>
    <property type="match status" value="1"/>
</dbReference>
<dbReference type="AlphaFoldDB" id="A0A550CZG6"/>
<dbReference type="GO" id="GO:0032259">
    <property type="term" value="P:methylation"/>
    <property type="evidence" value="ECO:0007669"/>
    <property type="project" value="UniProtKB-KW"/>
</dbReference>
<feature type="domain" description="Hcy-binding" evidence="6">
    <location>
        <begin position="1"/>
        <end position="379"/>
    </location>
</feature>
<dbReference type="GO" id="GO:0033528">
    <property type="term" value="P:S-methylmethionine cycle"/>
    <property type="evidence" value="ECO:0007669"/>
    <property type="project" value="TreeGrafter"/>
</dbReference>
<name>A0A550CZG6_9AGAR</name>
<evidence type="ECO:0000256" key="1">
    <source>
        <dbReference type="ARBA" id="ARBA00022603"/>
    </source>
</evidence>
<dbReference type="InterPro" id="IPR036589">
    <property type="entry name" value="HCY_dom_sf"/>
</dbReference>
<keyword evidence="3 5" id="KW-0479">Metal-binding</keyword>
<gene>
    <name evidence="7" type="ORF">BD626DRAFT_24933</name>
</gene>
<dbReference type="PANTHER" id="PTHR46015">
    <property type="entry name" value="ZGC:172121"/>
    <property type="match status" value="1"/>
</dbReference>
<protein>
    <submittedName>
        <fullName evidence="7">Homocysteine S-methyltransferase</fullName>
    </submittedName>
</protein>
<keyword evidence="1 5" id="KW-0489">Methyltransferase</keyword>
<evidence type="ECO:0000256" key="2">
    <source>
        <dbReference type="ARBA" id="ARBA00022679"/>
    </source>
</evidence>
<comment type="cofactor">
    <cofactor evidence="5">
        <name>Zn(2+)</name>
        <dbReference type="ChEBI" id="CHEBI:29105"/>
    </cofactor>
</comment>
<dbReference type="InterPro" id="IPR017226">
    <property type="entry name" value="BHMT-like"/>
</dbReference>
<keyword evidence="2 5" id="KW-0808">Transferase</keyword>
<feature type="binding site" evidence="5">
    <location>
        <position position="365"/>
    </location>
    <ligand>
        <name>Zn(2+)</name>
        <dbReference type="ChEBI" id="CHEBI:29105"/>
    </ligand>
</feature>